<keyword evidence="3" id="KW-0285">Flavoprotein</keyword>
<keyword evidence="5" id="KW-0560">Oxidoreductase</keyword>
<evidence type="ECO:0000256" key="4">
    <source>
        <dbReference type="ARBA" id="ARBA00022827"/>
    </source>
</evidence>
<gene>
    <name evidence="8" type="ORF">NOCA2210076</name>
</gene>
<accession>A0A2P2BY97</accession>
<dbReference type="PIRSF" id="PIRSF000350">
    <property type="entry name" value="Mercury_reductase_MerA"/>
    <property type="match status" value="1"/>
</dbReference>
<dbReference type="Pfam" id="PF07992">
    <property type="entry name" value="Pyr_redox_2"/>
    <property type="match status" value="1"/>
</dbReference>
<comment type="similarity">
    <text evidence="2">Belongs to the class-I pyridine nucleotide-disulfide oxidoreductase family.</text>
</comment>
<dbReference type="AlphaFoldDB" id="A0A2P2BY97"/>
<sequence length="450" mass="47082">MTESTEVDVVVVGLGPGGEALASRLAQAGLEVVGVDRRLVGGECPYFGCIPSKMMIRAADVLAEARRVPGFAGTVQVAPDWSVVADRIRDEATDDWDDRVAVERLEQAGVGFVRGHGRLVGPGQVEVDGTTYTARRGVVLNTGTEPGVPPIDGLADTPYWTNRDIVQVRELPASLIVIGGGAIGAELAQAMSRFGVRVTLLEVADRILAPEEPEASALVAATFASEGIQVLTGVTISSVSYAEGTFSVALGEQTISADKLLVAAGRRPNLSDVGLETVGLDPKARAIETDERMRAGDRLWAIGDIVGKGAFTHVSMYQSAVAARDLLDEDGPWADYRAVSRVTFTDPEVGSVGLTEKQARDAGLSVTTGSTELSASTRGWIARADGLVKLVVDADRGIVVGATAVGPSGGEILSMLATAVHAEVPVATLKTMHFAYPTFHRAVESALADL</sequence>
<evidence type="ECO:0000259" key="6">
    <source>
        <dbReference type="Pfam" id="PF02852"/>
    </source>
</evidence>
<dbReference type="PANTHER" id="PTHR43014">
    <property type="entry name" value="MERCURIC REDUCTASE"/>
    <property type="match status" value="1"/>
</dbReference>
<evidence type="ECO:0000256" key="2">
    <source>
        <dbReference type="ARBA" id="ARBA00007532"/>
    </source>
</evidence>
<dbReference type="InterPro" id="IPR004099">
    <property type="entry name" value="Pyr_nucl-diS_OxRdtase_dimer"/>
</dbReference>
<evidence type="ECO:0000256" key="1">
    <source>
        <dbReference type="ARBA" id="ARBA00001974"/>
    </source>
</evidence>
<dbReference type="PRINTS" id="PR00411">
    <property type="entry name" value="PNDRDTASEI"/>
</dbReference>
<evidence type="ECO:0000259" key="7">
    <source>
        <dbReference type="Pfam" id="PF07992"/>
    </source>
</evidence>
<dbReference type="FunFam" id="3.30.390.30:FF:000001">
    <property type="entry name" value="Dihydrolipoyl dehydrogenase"/>
    <property type="match status" value="1"/>
</dbReference>
<dbReference type="PRINTS" id="PR00368">
    <property type="entry name" value="FADPNR"/>
</dbReference>
<dbReference type="PANTHER" id="PTHR43014:SF5">
    <property type="entry name" value="GLUTATHIONE REDUCTASE (NADPH)"/>
    <property type="match status" value="1"/>
</dbReference>
<name>A0A2P2BY97_9ZZZZ</name>
<dbReference type="Gene3D" id="3.30.390.30">
    <property type="match status" value="1"/>
</dbReference>
<protein>
    <submittedName>
        <fullName evidence="8">FAD-dependent pyridine nucleotide-disulfide oxidoreductase</fullName>
    </submittedName>
</protein>
<dbReference type="InterPro" id="IPR023753">
    <property type="entry name" value="FAD/NAD-binding_dom"/>
</dbReference>
<dbReference type="InterPro" id="IPR001100">
    <property type="entry name" value="Pyr_nuc-diS_OxRdtase"/>
</dbReference>
<reference evidence="8" key="1">
    <citation type="submission" date="2015-08" db="EMBL/GenBank/DDBJ databases">
        <authorList>
            <person name="Babu N.S."/>
            <person name="Beckwith C.J."/>
            <person name="Beseler K.G."/>
            <person name="Brison A."/>
            <person name="Carone J.V."/>
            <person name="Caskin T.P."/>
            <person name="Diamond M."/>
            <person name="Durham M.E."/>
            <person name="Foxe J.M."/>
            <person name="Go M."/>
            <person name="Henderson B.A."/>
            <person name="Jones I.B."/>
            <person name="McGettigan J.A."/>
            <person name="Micheletti S.J."/>
            <person name="Nasrallah M.E."/>
            <person name="Ortiz D."/>
            <person name="Piller C.R."/>
            <person name="Privatt S.R."/>
            <person name="Schneider S.L."/>
            <person name="Sharp S."/>
            <person name="Smith T.C."/>
            <person name="Stanton J.D."/>
            <person name="Ullery H.E."/>
            <person name="Wilson R.J."/>
            <person name="Serrano M.G."/>
            <person name="Buck G."/>
            <person name="Lee V."/>
            <person name="Wang Y."/>
            <person name="Carvalho R."/>
            <person name="Voegtly L."/>
            <person name="Shi R."/>
            <person name="Duckworth R."/>
            <person name="Johnson A."/>
            <person name="Loviza R."/>
            <person name="Walstead R."/>
            <person name="Shah Z."/>
            <person name="Kiflezghi M."/>
            <person name="Wade K."/>
            <person name="Ball S.L."/>
            <person name="Bradley K.W."/>
            <person name="Asai D.J."/>
            <person name="Bowman C.A."/>
            <person name="Russell D.A."/>
            <person name="Pope W.H."/>
            <person name="Jacobs-Sera D."/>
            <person name="Hendrix R.W."/>
            <person name="Hatfull G.F."/>
        </authorList>
    </citation>
    <scope>NUCLEOTIDE SEQUENCE</scope>
</reference>
<dbReference type="InterPro" id="IPR016156">
    <property type="entry name" value="FAD/NAD-linked_Rdtase_dimer_sf"/>
</dbReference>
<feature type="domain" description="Pyridine nucleotide-disulphide oxidoreductase dimerisation" evidence="6">
    <location>
        <begin position="339"/>
        <end position="445"/>
    </location>
</feature>
<evidence type="ECO:0000256" key="5">
    <source>
        <dbReference type="ARBA" id="ARBA00023002"/>
    </source>
</evidence>
<dbReference type="Gene3D" id="3.50.50.60">
    <property type="entry name" value="FAD/NAD(P)-binding domain"/>
    <property type="match status" value="2"/>
</dbReference>
<organism evidence="8">
    <name type="scientific">metagenome</name>
    <dbReference type="NCBI Taxonomy" id="256318"/>
    <lineage>
        <taxon>unclassified sequences</taxon>
        <taxon>metagenomes</taxon>
    </lineage>
</organism>
<feature type="domain" description="FAD/NAD(P)-binding" evidence="7">
    <location>
        <begin position="8"/>
        <end position="318"/>
    </location>
</feature>
<dbReference type="SUPFAM" id="SSF51905">
    <property type="entry name" value="FAD/NAD(P)-binding domain"/>
    <property type="match status" value="1"/>
</dbReference>
<proteinExistence type="inferred from homology"/>
<dbReference type="GO" id="GO:0016491">
    <property type="term" value="F:oxidoreductase activity"/>
    <property type="evidence" value="ECO:0007669"/>
    <property type="project" value="UniProtKB-KW"/>
</dbReference>
<dbReference type="SUPFAM" id="SSF55424">
    <property type="entry name" value="FAD/NAD-linked reductases, dimerisation (C-terminal) domain"/>
    <property type="match status" value="1"/>
</dbReference>
<evidence type="ECO:0000256" key="3">
    <source>
        <dbReference type="ARBA" id="ARBA00022630"/>
    </source>
</evidence>
<comment type="cofactor">
    <cofactor evidence="1">
        <name>FAD</name>
        <dbReference type="ChEBI" id="CHEBI:57692"/>
    </cofactor>
</comment>
<evidence type="ECO:0000313" key="8">
    <source>
        <dbReference type="EMBL" id="CUR54726.1"/>
    </source>
</evidence>
<dbReference type="Pfam" id="PF02852">
    <property type="entry name" value="Pyr_redox_dim"/>
    <property type="match status" value="1"/>
</dbReference>
<dbReference type="InterPro" id="IPR036188">
    <property type="entry name" value="FAD/NAD-bd_sf"/>
</dbReference>
<keyword evidence="4" id="KW-0274">FAD</keyword>
<dbReference type="EMBL" id="CZKA01000014">
    <property type="protein sequence ID" value="CUR54726.1"/>
    <property type="molecule type" value="Genomic_DNA"/>
</dbReference>